<sequence length="353" mass="37879">MSKRAAIAKVTGVVSHAGAPEPRPLRTETVAALAKSLAEAISSVSGSRKAKPSRSACSQLASQVLVVAAGLRRAALVDALDLSTAQASAISSRLVALTEQKSVSGSSDLQHVRLLYHGVTGQTFIVSRRQNLWADMSTLDSAAGSDSMPLRLWIDARLTPEHSAPSRTSPDTHVRRLLERVHQTILADTSGDVLIVSQALLDSSSSPPGDHVDTRLVGVALAGFLLEYGAVYCLHNGTKTEGALHHDYQVRPLGQIETPLLQSDFAPSPPNCLGSQPLFLFKISCRDALGTSFELISFSIPQCNITPEESERARRVLTDVFQTRVDNIQMHSMLANGRISIQITTVVLHQVSL</sequence>
<dbReference type="OrthoDB" id="2555096at2759"/>
<organism evidence="1">
    <name type="scientific">Sporisorium scitamineum</name>
    <dbReference type="NCBI Taxonomy" id="49012"/>
    <lineage>
        <taxon>Eukaryota</taxon>
        <taxon>Fungi</taxon>
        <taxon>Dikarya</taxon>
        <taxon>Basidiomycota</taxon>
        <taxon>Ustilaginomycotina</taxon>
        <taxon>Ustilaginomycetes</taxon>
        <taxon>Ustilaginales</taxon>
        <taxon>Ustilaginaceae</taxon>
        <taxon>Sporisorium</taxon>
    </lineage>
</organism>
<dbReference type="PANTHER" id="PTHR31366">
    <property type="entry name" value="UPF0739 PROTEIN C1ORF74"/>
    <property type="match status" value="1"/>
</dbReference>
<dbReference type="PANTHER" id="PTHR31366:SF2">
    <property type="entry name" value="UPF0739 PROTEIN C1ORF74"/>
    <property type="match status" value="1"/>
</dbReference>
<protein>
    <submittedName>
        <fullName evidence="1">Uncharacterized protein</fullName>
    </submittedName>
</protein>
<proteinExistence type="predicted"/>
<accession>A0A127Z3D5</accession>
<dbReference type="InterPro" id="IPR027850">
    <property type="entry name" value="DUF4504"/>
</dbReference>
<name>A0A127Z3D5_9BASI</name>
<dbReference type="Pfam" id="PF14953">
    <property type="entry name" value="DUF4504"/>
    <property type="match status" value="1"/>
</dbReference>
<dbReference type="EMBL" id="LK056675">
    <property type="protein sequence ID" value="CDR88205.1"/>
    <property type="molecule type" value="Genomic_DNA"/>
</dbReference>
<evidence type="ECO:0000313" key="1">
    <source>
        <dbReference type="EMBL" id="CDR88205.1"/>
    </source>
</evidence>
<gene>
    <name evidence="1" type="ORF">SPSC_03866</name>
</gene>
<dbReference type="AlphaFoldDB" id="A0A127Z3D5"/>
<reference evidence="1" key="1">
    <citation type="submission" date="2014-06" db="EMBL/GenBank/DDBJ databases">
        <authorList>
            <person name="Ju J."/>
            <person name="Zhang J."/>
        </authorList>
    </citation>
    <scope>NUCLEOTIDE SEQUENCE</scope>
    <source>
        <strain evidence="1">SscI8</strain>
    </source>
</reference>